<organism evidence="3 4">
    <name type="scientific">Kwoniella europaea PYCC6329</name>
    <dbReference type="NCBI Taxonomy" id="1423913"/>
    <lineage>
        <taxon>Eukaryota</taxon>
        <taxon>Fungi</taxon>
        <taxon>Dikarya</taxon>
        <taxon>Basidiomycota</taxon>
        <taxon>Agaricomycotina</taxon>
        <taxon>Tremellomycetes</taxon>
        <taxon>Tremellales</taxon>
        <taxon>Cryptococcaceae</taxon>
        <taxon>Kwoniella</taxon>
    </lineage>
</organism>
<evidence type="ECO:0000256" key="2">
    <source>
        <dbReference type="SAM" id="MobiDB-lite"/>
    </source>
</evidence>
<gene>
    <name evidence="3" type="ORF">V865_003155</name>
</gene>
<proteinExistence type="predicted"/>
<sequence>MSNQTAKRKSMEKSEKSEITKKSKMDHCNTPEPVAIRGHIPSLIASLQTATEALQDDYDRNEEERESTEKWVAELEKDLEALRDRRDELEKECDELDNKYDSLDEKWRVLQSSEAFQKNEVKKLKDQLAKEKSKNEAFSIDKRKMVSDMLGKNKEWLSDFEKLETRAKVAFSEMNKARKKNGDSPYSKEEFEKFVERYI</sequence>
<dbReference type="GeneID" id="91101959"/>
<dbReference type="AlphaFoldDB" id="A0AAX4KGD1"/>
<dbReference type="Proteomes" id="UP001358614">
    <property type="component" value="Chromosome 1"/>
</dbReference>
<keyword evidence="4" id="KW-1185">Reference proteome</keyword>
<dbReference type="KEGG" id="ker:91101959"/>
<evidence type="ECO:0000256" key="1">
    <source>
        <dbReference type="SAM" id="Coils"/>
    </source>
</evidence>
<keyword evidence="1" id="KW-0175">Coiled coil</keyword>
<dbReference type="EMBL" id="CP144089">
    <property type="protein sequence ID" value="WWD05083.1"/>
    <property type="molecule type" value="Genomic_DNA"/>
</dbReference>
<evidence type="ECO:0000313" key="3">
    <source>
        <dbReference type="EMBL" id="WWD05083.1"/>
    </source>
</evidence>
<feature type="coiled-coil region" evidence="1">
    <location>
        <begin position="44"/>
        <end position="180"/>
    </location>
</feature>
<protein>
    <submittedName>
        <fullName evidence="3">Uncharacterized protein</fullName>
    </submittedName>
</protein>
<feature type="compositionally biased region" description="Basic and acidic residues" evidence="2">
    <location>
        <begin position="9"/>
        <end position="29"/>
    </location>
</feature>
<name>A0AAX4KGD1_9TREE</name>
<dbReference type="Gene3D" id="1.10.287.1490">
    <property type="match status" value="1"/>
</dbReference>
<evidence type="ECO:0000313" key="4">
    <source>
        <dbReference type="Proteomes" id="UP001358614"/>
    </source>
</evidence>
<reference evidence="3 4" key="1">
    <citation type="submission" date="2024-01" db="EMBL/GenBank/DDBJ databases">
        <title>Comparative genomics of Cryptococcus and Kwoniella reveals pathogenesis evolution and contrasting modes of karyotype evolution via chromosome fusion or intercentromeric recombination.</title>
        <authorList>
            <person name="Coelho M.A."/>
            <person name="David-Palma M."/>
            <person name="Shea T."/>
            <person name="Bowers K."/>
            <person name="McGinley-Smith S."/>
            <person name="Mohammad A.W."/>
            <person name="Gnirke A."/>
            <person name="Yurkov A.M."/>
            <person name="Nowrousian M."/>
            <person name="Sun S."/>
            <person name="Cuomo C.A."/>
            <person name="Heitman J."/>
        </authorList>
    </citation>
    <scope>NUCLEOTIDE SEQUENCE [LARGE SCALE GENOMIC DNA]</scope>
    <source>
        <strain evidence="3 4">PYCC6329</strain>
    </source>
</reference>
<feature type="region of interest" description="Disordered" evidence="2">
    <location>
        <begin position="1"/>
        <end position="41"/>
    </location>
</feature>
<accession>A0AAX4KGD1</accession>
<dbReference type="RefSeq" id="XP_066083050.1">
    <property type="nucleotide sequence ID" value="XM_066226953.1"/>
</dbReference>